<keyword evidence="1" id="KW-0805">Transcription regulation</keyword>
<name>A0A8J7J943_9RHOB</name>
<dbReference type="Proteomes" id="UP000619079">
    <property type="component" value="Unassembled WGS sequence"/>
</dbReference>
<dbReference type="PRINTS" id="PR00455">
    <property type="entry name" value="HTHTETR"/>
</dbReference>
<keyword evidence="2 4" id="KW-0238">DNA-binding</keyword>
<evidence type="ECO:0000256" key="1">
    <source>
        <dbReference type="ARBA" id="ARBA00023015"/>
    </source>
</evidence>
<dbReference type="InterPro" id="IPR050109">
    <property type="entry name" value="HTH-type_TetR-like_transc_reg"/>
</dbReference>
<dbReference type="PANTHER" id="PTHR30055:SF234">
    <property type="entry name" value="HTH-TYPE TRANSCRIPTIONAL REGULATOR BETI"/>
    <property type="match status" value="1"/>
</dbReference>
<evidence type="ECO:0000259" key="5">
    <source>
        <dbReference type="PROSITE" id="PS50977"/>
    </source>
</evidence>
<reference evidence="6" key="1">
    <citation type="submission" date="2020-12" db="EMBL/GenBank/DDBJ databases">
        <title>Sedimentitalea sp. nov., isolated from sand in Incheon.</title>
        <authorList>
            <person name="Kim W."/>
        </authorList>
    </citation>
    <scope>NUCLEOTIDE SEQUENCE</scope>
    <source>
        <strain evidence="6">CAU 1593</strain>
    </source>
</reference>
<protein>
    <submittedName>
        <fullName evidence="6">TetR/AcrR family transcriptional regulator</fullName>
    </submittedName>
</protein>
<comment type="caution">
    <text evidence="6">The sequence shown here is derived from an EMBL/GenBank/DDBJ whole genome shotgun (WGS) entry which is preliminary data.</text>
</comment>
<dbReference type="PANTHER" id="PTHR30055">
    <property type="entry name" value="HTH-TYPE TRANSCRIPTIONAL REGULATOR RUTR"/>
    <property type="match status" value="1"/>
</dbReference>
<feature type="domain" description="HTH tetR-type" evidence="5">
    <location>
        <begin position="10"/>
        <end position="70"/>
    </location>
</feature>
<evidence type="ECO:0000313" key="7">
    <source>
        <dbReference type="Proteomes" id="UP000619079"/>
    </source>
</evidence>
<proteinExistence type="predicted"/>
<evidence type="ECO:0000256" key="3">
    <source>
        <dbReference type="ARBA" id="ARBA00023163"/>
    </source>
</evidence>
<feature type="DNA-binding region" description="H-T-H motif" evidence="4">
    <location>
        <begin position="33"/>
        <end position="52"/>
    </location>
</feature>
<dbReference type="RefSeq" id="WP_199025905.1">
    <property type="nucleotide sequence ID" value="NZ_JAELVR010000011.1"/>
</dbReference>
<organism evidence="6 7">
    <name type="scientific">Sedimentitalea arenosa</name>
    <dbReference type="NCBI Taxonomy" id="2798803"/>
    <lineage>
        <taxon>Bacteria</taxon>
        <taxon>Pseudomonadati</taxon>
        <taxon>Pseudomonadota</taxon>
        <taxon>Alphaproteobacteria</taxon>
        <taxon>Rhodobacterales</taxon>
        <taxon>Paracoccaceae</taxon>
        <taxon>Sedimentitalea</taxon>
    </lineage>
</organism>
<dbReference type="InterPro" id="IPR001647">
    <property type="entry name" value="HTH_TetR"/>
</dbReference>
<dbReference type="Pfam" id="PF00440">
    <property type="entry name" value="TetR_N"/>
    <property type="match status" value="1"/>
</dbReference>
<gene>
    <name evidence="6" type="ORF">JF290_15985</name>
</gene>
<dbReference type="Gene3D" id="1.10.357.10">
    <property type="entry name" value="Tetracycline Repressor, domain 2"/>
    <property type="match status" value="1"/>
</dbReference>
<sequence length="192" mass="21211">MSKPIQQRTLRTRARLLEEADALVRESGYEALRVEDVVARAGVAKGTFFAHFRDKDALMELLIGGELDTLLERAESVPVPRDVAGICAQLMPLHSFMTSERYVFDVILRYSGAAAVSEIGPIAKSFDRYVTLVAGWISAGSYRRDVDAELLAEGVQAFAVQSMALQFCALHAAQSFEARLQTYLRAWLTPAV</sequence>
<dbReference type="AlphaFoldDB" id="A0A8J7J943"/>
<dbReference type="GO" id="GO:0003700">
    <property type="term" value="F:DNA-binding transcription factor activity"/>
    <property type="evidence" value="ECO:0007669"/>
    <property type="project" value="TreeGrafter"/>
</dbReference>
<dbReference type="SUPFAM" id="SSF46689">
    <property type="entry name" value="Homeodomain-like"/>
    <property type="match status" value="1"/>
</dbReference>
<evidence type="ECO:0000256" key="4">
    <source>
        <dbReference type="PROSITE-ProRule" id="PRU00335"/>
    </source>
</evidence>
<dbReference type="GO" id="GO:0000976">
    <property type="term" value="F:transcription cis-regulatory region binding"/>
    <property type="evidence" value="ECO:0007669"/>
    <property type="project" value="TreeGrafter"/>
</dbReference>
<evidence type="ECO:0000256" key="2">
    <source>
        <dbReference type="ARBA" id="ARBA00023125"/>
    </source>
</evidence>
<keyword evidence="7" id="KW-1185">Reference proteome</keyword>
<dbReference type="InterPro" id="IPR009057">
    <property type="entry name" value="Homeodomain-like_sf"/>
</dbReference>
<dbReference type="PROSITE" id="PS50977">
    <property type="entry name" value="HTH_TETR_2"/>
    <property type="match status" value="1"/>
</dbReference>
<evidence type="ECO:0000313" key="6">
    <source>
        <dbReference type="EMBL" id="MBJ6373027.1"/>
    </source>
</evidence>
<accession>A0A8J7J943</accession>
<dbReference type="EMBL" id="JAELVR010000011">
    <property type="protein sequence ID" value="MBJ6373027.1"/>
    <property type="molecule type" value="Genomic_DNA"/>
</dbReference>
<keyword evidence="3" id="KW-0804">Transcription</keyword>